<feature type="compositionally biased region" description="Low complexity" evidence="1">
    <location>
        <begin position="275"/>
        <end position="288"/>
    </location>
</feature>
<feature type="region of interest" description="Disordered" evidence="1">
    <location>
        <begin position="250"/>
        <end position="355"/>
    </location>
</feature>
<dbReference type="Proteomes" id="UP001221757">
    <property type="component" value="Unassembled WGS sequence"/>
</dbReference>
<dbReference type="AlphaFoldDB" id="A0AAD7DWM7"/>
<name>A0AAD7DWM7_MYCRO</name>
<feature type="compositionally biased region" description="Polar residues" evidence="1">
    <location>
        <begin position="289"/>
        <end position="305"/>
    </location>
</feature>
<comment type="caution">
    <text evidence="2">The sequence shown here is derived from an EMBL/GenBank/DDBJ whole genome shotgun (WGS) entry which is preliminary data.</text>
</comment>
<accession>A0AAD7DWM7</accession>
<protein>
    <submittedName>
        <fullName evidence="2">Uncharacterized protein</fullName>
    </submittedName>
</protein>
<proteinExistence type="predicted"/>
<sequence length="415" mass="45692">MSAASPKTAVAPGKDPRQKCVRKTKGLKPGKVSWIHGTKLTFFESRMEAWKQATEGGFTTLTQFYSDIADLYLLKYRYGFKDDDDLEDGVPDPIESNARKGALQAWKVEVQRTQDLELPAPSEIKICNAVTKEVFAEETEEFQAELLVGVEAESLKNTGYHLEPLAAVIREKFGMNCSILLCGPVGNRGGTIEVWSVHAGTTRGVGPKKWYEFNCAEYEVTERSMVKFSARCFMEEDCCAHVIQGNTGDTVSQAAPLQPGQAGPSQPPQVPPLQPLQVPLLQPPQSAATTSTNLGEMTTTPSPQENLGERNTAPLPQDILQSPSNGEERNGEEGAGGVEGQADEPQHAVWMRSDKGKRTSEMCNVFGVFMLGKKWGVEWEDCMDAWLDLEAGCDYRNNGRKLGTNKCLQEVHQFI</sequence>
<dbReference type="EMBL" id="JARKIE010000017">
    <property type="protein sequence ID" value="KAJ7701532.1"/>
    <property type="molecule type" value="Genomic_DNA"/>
</dbReference>
<organism evidence="2 3">
    <name type="scientific">Mycena rosella</name>
    <name type="common">Pink bonnet</name>
    <name type="synonym">Agaricus rosellus</name>
    <dbReference type="NCBI Taxonomy" id="1033263"/>
    <lineage>
        <taxon>Eukaryota</taxon>
        <taxon>Fungi</taxon>
        <taxon>Dikarya</taxon>
        <taxon>Basidiomycota</taxon>
        <taxon>Agaricomycotina</taxon>
        <taxon>Agaricomycetes</taxon>
        <taxon>Agaricomycetidae</taxon>
        <taxon>Agaricales</taxon>
        <taxon>Marasmiineae</taxon>
        <taxon>Mycenaceae</taxon>
        <taxon>Mycena</taxon>
    </lineage>
</organism>
<keyword evidence="3" id="KW-1185">Reference proteome</keyword>
<gene>
    <name evidence="2" type="ORF">B0H17DRAFT_1195312</name>
</gene>
<evidence type="ECO:0000313" key="2">
    <source>
        <dbReference type="EMBL" id="KAJ7701532.1"/>
    </source>
</evidence>
<feature type="compositionally biased region" description="Pro residues" evidence="1">
    <location>
        <begin position="265"/>
        <end position="274"/>
    </location>
</feature>
<evidence type="ECO:0000313" key="3">
    <source>
        <dbReference type="Proteomes" id="UP001221757"/>
    </source>
</evidence>
<feature type="compositionally biased region" description="Low complexity" evidence="1">
    <location>
        <begin position="253"/>
        <end position="264"/>
    </location>
</feature>
<feature type="region of interest" description="Disordered" evidence="1">
    <location>
        <begin position="1"/>
        <end position="21"/>
    </location>
</feature>
<evidence type="ECO:0000256" key="1">
    <source>
        <dbReference type="SAM" id="MobiDB-lite"/>
    </source>
</evidence>
<reference evidence="2" key="1">
    <citation type="submission" date="2023-03" db="EMBL/GenBank/DDBJ databases">
        <title>Massive genome expansion in bonnet fungi (Mycena s.s.) driven by repeated elements and novel gene families across ecological guilds.</title>
        <authorList>
            <consortium name="Lawrence Berkeley National Laboratory"/>
            <person name="Harder C.B."/>
            <person name="Miyauchi S."/>
            <person name="Viragh M."/>
            <person name="Kuo A."/>
            <person name="Thoen E."/>
            <person name="Andreopoulos B."/>
            <person name="Lu D."/>
            <person name="Skrede I."/>
            <person name="Drula E."/>
            <person name="Henrissat B."/>
            <person name="Morin E."/>
            <person name="Kohler A."/>
            <person name="Barry K."/>
            <person name="LaButti K."/>
            <person name="Morin E."/>
            <person name="Salamov A."/>
            <person name="Lipzen A."/>
            <person name="Mereny Z."/>
            <person name="Hegedus B."/>
            <person name="Baldrian P."/>
            <person name="Stursova M."/>
            <person name="Weitz H."/>
            <person name="Taylor A."/>
            <person name="Grigoriev I.V."/>
            <person name="Nagy L.G."/>
            <person name="Martin F."/>
            <person name="Kauserud H."/>
        </authorList>
    </citation>
    <scope>NUCLEOTIDE SEQUENCE</scope>
    <source>
        <strain evidence="2">CBHHK067</strain>
    </source>
</reference>